<dbReference type="GO" id="GO:0031177">
    <property type="term" value="F:phosphopantetheine binding"/>
    <property type="evidence" value="ECO:0007669"/>
    <property type="project" value="InterPro"/>
</dbReference>
<dbReference type="InterPro" id="IPR020845">
    <property type="entry name" value="AMP-binding_CS"/>
</dbReference>
<keyword evidence="4" id="KW-0597">Phosphoprotein</keyword>
<dbReference type="InterPro" id="IPR006162">
    <property type="entry name" value="Ppantetheine_attach_site"/>
</dbReference>
<dbReference type="EMBL" id="RSCL01000044">
    <property type="protein sequence ID" value="RUS95014.1"/>
    <property type="molecule type" value="Genomic_DNA"/>
</dbReference>
<accession>A0A3S1C0X3</accession>
<comment type="similarity">
    <text evidence="2">Belongs to the ATP-dependent AMP-binding enzyme family.</text>
</comment>
<evidence type="ECO:0000256" key="3">
    <source>
        <dbReference type="ARBA" id="ARBA00022450"/>
    </source>
</evidence>
<dbReference type="Gene3D" id="3.30.300.30">
    <property type="match status" value="2"/>
</dbReference>
<dbReference type="Pfam" id="PF00550">
    <property type="entry name" value="PP-binding"/>
    <property type="match status" value="2"/>
</dbReference>
<dbReference type="NCBIfam" id="TIGR01720">
    <property type="entry name" value="NRPS-para261"/>
    <property type="match status" value="2"/>
</dbReference>
<dbReference type="OrthoDB" id="9757538at2"/>
<dbReference type="NCBIfam" id="TIGR01733">
    <property type="entry name" value="AA-adenyl-dom"/>
    <property type="match status" value="2"/>
</dbReference>
<dbReference type="PANTHER" id="PTHR45398:SF1">
    <property type="entry name" value="ENZYME, PUTATIVE (JCVI)-RELATED"/>
    <property type="match status" value="1"/>
</dbReference>
<dbReference type="CDD" id="cd17643">
    <property type="entry name" value="A_NRPS_Cytc1-like"/>
    <property type="match status" value="1"/>
</dbReference>
<evidence type="ECO:0000313" key="7">
    <source>
        <dbReference type="EMBL" id="RUS95014.1"/>
    </source>
</evidence>
<dbReference type="Pfam" id="PF00668">
    <property type="entry name" value="Condensation"/>
    <property type="match status" value="4"/>
</dbReference>
<dbReference type="InterPro" id="IPR023213">
    <property type="entry name" value="CAT-like_dom_sf"/>
</dbReference>
<dbReference type="InterPro" id="IPR010060">
    <property type="entry name" value="NRPS_synth"/>
</dbReference>
<protein>
    <recommendedName>
        <fullName evidence="6">Carrier domain-containing protein</fullName>
    </recommendedName>
</protein>
<dbReference type="Gene3D" id="3.40.50.12780">
    <property type="entry name" value="N-terminal domain of ligase-like"/>
    <property type="match status" value="2"/>
</dbReference>
<dbReference type="FunFam" id="1.10.1200.10:FF:000005">
    <property type="entry name" value="Nonribosomal peptide synthetase 1"/>
    <property type="match status" value="2"/>
</dbReference>
<dbReference type="InterPro" id="IPR045851">
    <property type="entry name" value="AMP-bd_C_sf"/>
</dbReference>
<dbReference type="CDD" id="cd19531">
    <property type="entry name" value="LCL_NRPS-like"/>
    <property type="match status" value="1"/>
</dbReference>
<dbReference type="RefSeq" id="WP_127087120.1">
    <property type="nucleotide sequence ID" value="NZ_RSCL01000044.1"/>
</dbReference>
<dbReference type="FunFam" id="3.30.300.30:FF:000010">
    <property type="entry name" value="Enterobactin synthetase component F"/>
    <property type="match status" value="1"/>
</dbReference>
<dbReference type="PROSITE" id="PS00455">
    <property type="entry name" value="AMP_BINDING"/>
    <property type="match status" value="2"/>
</dbReference>
<keyword evidence="3" id="KW-0596">Phosphopantetheine</keyword>
<dbReference type="FunFam" id="3.40.50.980:FF:000002">
    <property type="entry name" value="Enterobactin synthetase component F"/>
    <property type="match status" value="1"/>
</dbReference>
<dbReference type="InterPro" id="IPR036736">
    <property type="entry name" value="ACP-like_sf"/>
</dbReference>
<dbReference type="GO" id="GO:0008610">
    <property type="term" value="P:lipid biosynthetic process"/>
    <property type="evidence" value="ECO:0007669"/>
    <property type="project" value="UniProtKB-ARBA"/>
</dbReference>
<evidence type="ECO:0000256" key="4">
    <source>
        <dbReference type="ARBA" id="ARBA00022553"/>
    </source>
</evidence>
<evidence type="ECO:0000256" key="5">
    <source>
        <dbReference type="ARBA" id="ARBA00023194"/>
    </source>
</evidence>
<dbReference type="Gene3D" id="3.30.559.30">
    <property type="entry name" value="Nonribosomal peptide synthetase, condensation domain"/>
    <property type="match status" value="4"/>
</dbReference>
<dbReference type="GO" id="GO:0003824">
    <property type="term" value="F:catalytic activity"/>
    <property type="evidence" value="ECO:0007669"/>
    <property type="project" value="InterPro"/>
</dbReference>
<dbReference type="Pfam" id="PF13193">
    <property type="entry name" value="AMP-binding_C"/>
    <property type="match status" value="2"/>
</dbReference>
<evidence type="ECO:0000256" key="1">
    <source>
        <dbReference type="ARBA" id="ARBA00001957"/>
    </source>
</evidence>
<reference evidence="7" key="1">
    <citation type="submission" date="2018-12" db="EMBL/GenBank/DDBJ databases">
        <authorList>
            <person name="Will S."/>
            <person name="Neumann-Schaal M."/>
            <person name="Henke P."/>
        </authorList>
    </citation>
    <scope>NUCLEOTIDE SEQUENCE</scope>
    <source>
        <strain evidence="7">PCC 7102</strain>
    </source>
</reference>
<dbReference type="GO" id="GO:0044550">
    <property type="term" value="P:secondary metabolite biosynthetic process"/>
    <property type="evidence" value="ECO:0007669"/>
    <property type="project" value="UniProtKB-ARBA"/>
</dbReference>
<organism evidence="7 8">
    <name type="scientific">Dulcicalothrix desertica PCC 7102</name>
    <dbReference type="NCBI Taxonomy" id="232991"/>
    <lineage>
        <taxon>Bacteria</taxon>
        <taxon>Bacillati</taxon>
        <taxon>Cyanobacteriota</taxon>
        <taxon>Cyanophyceae</taxon>
        <taxon>Nostocales</taxon>
        <taxon>Calotrichaceae</taxon>
        <taxon>Dulcicalothrix</taxon>
    </lineage>
</organism>
<dbReference type="InterPro" id="IPR001242">
    <property type="entry name" value="Condensation_dom"/>
</dbReference>
<dbReference type="SUPFAM" id="SSF47336">
    <property type="entry name" value="ACP-like"/>
    <property type="match status" value="2"/>
</dbReference>
<dbReference type="Gene3D" id="1.10.1200.10">
    <property type="entry name" value="ACP-like"/>
    <property type="match status" value="2"/>
</dbReference>
<dbReference type="NCBIfam" id="NF003417">
    <property type="entry name" value="PRK04813.1"/>
    <property type="match status" value="2"/>
</dbReference>
<keyword evidence="5" id="KW-0045">Antibiotic biosynthesis</keyword>
<dbReference type="SUPFAM" id="SSF52777">
    <property type="entry name" value="CoA-dependent acyltransferases"/>
    <property type="match status" value="8"/>
</dbReference>
<dbReference type="InterPro" id="IPR000873">
    <property type="entry name" value="AMP-dep_synth/lig_dom"/>
</dbReference>
<evidence type="ECO:0000256" key="2">
    <source>
        <dbReference type="ARBA" id="ARBA00006432"/>
    </source>
</evidence>
<dbReference type="InterPro" id="IPR020806">
    <property type="entry name" value="PKS_PP-bd"/>
</dbReference>
<comment type="cofactor">
    <cofactor evidence="1">
        <name>pantetheine 4'-phosphate</name>
        <dbReference type="ChEBI" id="CHEBI:47942"/>
    </cofactor>
</comment>
<dbReference type="SUPFAM" id="SSF56801">
    <property type="entry name" value="Acetyl-CoA synthetase-like"/>
    <property type="match status" value="2"/>
</dbReference>
<feature type="domain" description="Carrier" evidence="6">
    <location>
        <begin position="2484"/>
        <end position="2558"/>
    </location>
</feature>
<dbReference type="PROSITE" id="PS50075">
    <property type="entry name" value="CARRIER"/>
    <property type="match status" value="2"/>
</dbReference>
<dbReference type="SMART" id="SM00823">
    <property type="entry name" value="PKS_PP"/>
    <property type="match status" value="2"/>
</dbReference>
<dbReference type="GO" id="GO:0017000">
    <property type="term" value="P:antibiotic biosynthetic process"/>
    <property type="evidence" value="ECO:0007669"/>
    <property type="project" value="UniProtKB-KW"/>
</dbReference>
<dbReference type="GO" id="GO:0043041">
    <property type="term" value="P:amino acid activation for nonribosomal peptide biosynthetic process"/>
    <property type="evidence" value="ECO:0007669"/>
    <property type="project" value="UniProtKB-ARBA"/>
</dbReference>
<comment type="caution">
    <text evidence="7">The sequence shown here is derived from an EMBL/GenBank/DDBJ whole genome shotgun (WGS) entry which is preliminary data.</text>
</comment>
<dbReference type="InterPro" id="IPR009081">
    <property type="entry name" value="PP-bd_ACP"/>
</dbReference>
<feature type="domain" description="Carrier" evidence="6">
    <location>
        <begin position="969"/>
        <end position="1043"/>
    </location>
</feature>
<name>A0A3S1C0X3_9CYAN</name>
<dbReference type="InterPro" id="IPR010071">
    <property type="entry name" value="AA_adenyl_dom"/>
</dbReference>
<proteinExistence type="inferred from homology"/>
<dbReference type="FunFam" id="3.40.50.980:FF:000001">
    <property type="entry name" value="Non-ribosomal peptide synthetase"/>
    <property type="match status" value="2"/>
</dbReference>
<sequence>MEVYILPLSRSQKRLWYQEIINPDNNAFNIPIALRLHGELNQLALENAFQTIIRRHEILRTSFATEDGEPVQIIYPEIEFTLESKILESESELVTESRKPFNLVKGSLIRAILYKIQPQEHILFVNMHHIISDGWSLGVFFKELCLCYNAYISGAEISLPELPIQYGDYAEWQENWLQEPEIKNQFEYWKTQLADLPPALNLPLDYSRPIQQTWNGATVRTQIPHKVYQSLEELARSEGATFFMVALALFQVLLFRYSGQTDIIVGSPIANRRQSELDNLIGFFVNTLALRGDMEGNPSLRELLRRVRKTCLEAYAHQDVPFETLVEQLEAKRDPSRSPIFQTLFALQNAPLDSIQLSGLTVNPIFLDNGGAKFDLTLMLEPSGSNWSAILEYNTDLFTPQTAQFILKHYCQLLASAVADPNVGINTLPLLDENERQELISKGVATAPINEQTANENIVSLFAKTAHTYSDAIAVKYQDQELTYFELDERSNQLAYFLREQGVGKEIRVGIFLNRSHELIVSLLAVLKAGGTYVPLDPAYPSERINFILEDSGISILLTEKALLSSVNTTSQQVVTLEDIKDTAQNHVETLHVTSLHSSQAAYIIYTSGSTGKPKGCVVTHSNVTRLMRSTESWFNFNENDVWTLFHSFAFDFSVWEIWGALLYGGKLVVVDYLESRSTAEFRELLYQEGVTVLNQTPSAFRQLIRADQETDNFLGLRVVIFGGEALELQSLRPWFERYGDEQPRLINMYGITETTVHVTYRPITLLDIQQNRGSVIGVPIPDLSLYILDESLQPTPLGAPGEIYVGGMGVSRGYLNRPELTAQRFIPDPYSSTGARIYRTGDIARRLPNGDIEYLGRSDHQVKVRGFRIELGEIESALVSIPEVTEAVVLTHGDEADKRLVAYIVASNKFVERSYLRNVLKQHLPEYMIPSAFLFLDVIPLTNQGKINRAALLAQDWSDFTTQRLLVLPQTPAEKVICQVWETVLGIDAVSVEDNFFELGGDSILALKVVAELRRQNLMLSPKDIFRLQTVRELAGAAKQLQSEVTSIEKAVGEAPLSPIQNWFFELNIPNPHHWNQAVLLQVNKFFDSQIIQQALNTVVAHHDIFRVRFYQEEGVWHQFYNENESAFGFEIVDLTLLDEIQQNATIKETCARLQQSLDLNNGPLARAALFKGKIGKYPDQLFIVFHHLIIDGVSWRILLEDIAGAMSYISAGKPVILSQRTSSFKHWSEFLNSIAKSPAIESEKQFWLNMLESSQSKLPLDFSNPTLQLQNIESSVKTSSVFLTQVETDILLTKANKAYHTQPQELLLAAVAKTISKITTDNKVKIIMEGHGREDISSELDITRTIGWFTTLYPLCLNLPSSTVDSLSTQNLITSVKEQARSVPQHGLGYGILRYLQDSNTELVHSPADISFNYLGQVRNQTGDNNFFNLLNEDTQPSHDPNGLRPHLIDIICIVVEGQLRVDWLYSTNLHLEETIVKWSVEFRQNLLEILAHCTQPGVGTYTESDFPLVCLNQSRLSQLQTQYPNLEDIYPLSPLQEGMLFHSVYAPDDSVYFEQVTGKITGQLDTSAFAVAWQSVVDRHQILRSAFVWEQEVPIQVVNNSVEFTILEKDWRHLSQAEQLAQLDSYLASDRKQGFDLGKALLMRFVIIRLDEYNWQWIWSHHHILLDGWSISIIFKEVLEIYHSQLQGVQHNLSPIIPYRAYIQWLAERNYEDAEEFWRSQLAGISEPTLISWKPQENIETSTHNKNDYEAIELRLSDEDFANLLNMAQNHRLTLNTLAQAAWALLLQKYGAARNECNDVLFGATVSGRIPEIVGVENMIGLFINTLPMRISLNPSVTVKDWLEEIQQRQVQMQEYQYSKLTDIRDSIEFPAGESLFESILVFENYPTDQSLKNQGKGIEVSHIEFHEKTNYPLTVAFIPDTGLLLKLNYETQLLSDEAAKTMLQRLQYLLLELAKNPEVLLGEIALVENLSPDPSEFNWKDFHAAHQLFERQADLDPNATALVFGANSITYGELERKSNILANILKSKGVSYESLVGLYFEPSIDFIVALLAVLKAGGAFLPLDIAHPEERLQVILEDSQVSLILATEAIAFKHNHESHQVISLSEIDWTQHNTSRRLNLNINSSHLAYVIYTSGSTGKPKGVLVTHAGVQNLVEAQTTTFGVTKQSRIYQFASLNFDAAVSEIFMALGSGATLYMAPASNRFPGSELWSTLTAWKITHLTLVPSVLATIKPEELPTLETLIVAGEAASGNILRRWGKQCRVFNAYGPTEATVCASMMDCSNLIGEPSIGQGMKNSKIYLLNEYFQPVPPGIPGEIYIDAIGLARGYLNRPELTASAFIPHPFAKEPGTRLYRTGDTGVYDSNGHIYFLGRQDNRVKLHGYRIELGEIEAALVKNPAVNSAVVLLREDTPGRPRLVAYVITSTVEVTSHSLLDDLSQVLPSYMLPSAIVFVKEWSLTPNGKIDRKALKAPEIPTVQLSTVAASETEKILCKIWAEVLGIETVNPNDNFFEMGGDSIITLQIVSRAREAGLDISPKDIFETKTLASLAARAKALRTSSIEVDSANSGKVPLAPIQHWFFERNLPHSHQWNQIVAVSTNQLLDINVFATALETVVAHHDAFRLRYEAPDGIWQQSYTDSAPIKLRIEDFSSYCKSEQEKVLADIAEQEQALINLNNSPLLRVVYAKNLEEHGDVIIFFAHHLIIDGVSWRIIFEDLNQAYHQAEKGKFISLPAKSSSYRQWTTSLEKLANSPIIEKDLQFWQTQSYPTTLPLDNIGNGANTVESLVIESSQLSAQETSSLLLEATVAYHAGVQEILLAALLKTFTENHESNILIDLEGHGREDLGSELDITKTVGWFTSLYPVVLQKPQENQLENYLKEVKNQIRAIPHHGISYGLLRYLNKNQITRETLANLHKPQISFNYLGQIDNQNSNNLFSLSNVPTGSGMFGKQERPHLLAVNARIQDERLFVDWSYSKNIHGAQTIKNLAENYLRNLGAYLVNPASCYTSSDFNLVELTDSELDSLLEDLE</sequence>
<dbReference type="CDD" id="cd19543">
    <property type="entry name" value="DCL_NRPS"/>
    <property type="match status" value="1"/>
</dbReference>
<dbReference type="PROSITE" id="PS00012">
    <property type="entry name" value="PHOSPHOPANTETHEINE"/>
    <property type="match status" value="2"/>
</dbReference>
<evidence type="ECO:0000259" key="6">
    <source>
        <dbReference type="PROSITE" id="PS50075"/>
    </source>
</evidence>
<dbReference type="CDD" id="cd19534">
    <property type="entry name" value="E_NRPS"/>
    <property type="match status" value="2"/>
</dbReference>
<dbReference type="FunFam" id="2.30.38.10:FF:000001">
    <property type="entry name" value="Non-ribosomal peptide synthetase PvdI"/>
    <property type="match status" value="1"/>
</dbReference>
<dbReference type="Pfam" id="PF00501">
    <property type="entry name" value="AMP-binding"/>
    <property type="match status" value="2"/>
</dbReference>
<dbReference type="InterPro" id="IPR042099">
    <property type="entry name" value="ANL_N_sf"/>
</dbReference>
<reference evidence="7" key="2">
    <citation type="journal article" date="2019" name="Genome Biol. Evol.">
        <title>Day and night: Metabolic profiles and evolutionary relationships of six axenic non-marine cyanobacteria.</title>
        <authorList>
            <person name="Will S.E."/>
            <person name="Henke P."/>
            <person name="Boedeker C."/>
            <person name="Huang S."/>
            <person name="Brinkmann H."/>
            <person name="Rohde M."/>
            <person name="Jarek M."/>
            <person name="Friedl T."/>
            <person name="Seufert S."/>
            <person name="Schumacher M."/>
            <person name="Overmann J."/>
            <person name="Neumann-Schaal M."/>
            <person name="Petersen J."/>
        </authorList>
    </citation>
    <scope>NUCLEOTIDE SEQUENCE [LARGE SCALE GENOMIC DNA]</scope>
    <source>
        <strain evidence="7">PCC 7102</strain>
    </source>
</reference>
<dbReference type="InterPro" id="IPR025110">
    <property type="entry name" value="AMP-bd_C"/>
</dbReference>
<dbReference type="FunFam" id="3.40.50.12780:FF:000012">
    <property type="entry name" value="Non-ribosomal peptide synthetase"/>
    <property type="match status" value="2"/>
</dbReference>
<evidence type="ECO:0000313" key="8">
    <source>
        <dbReference type="Proteomes" id="UP000271624"/>
    </source>
</evidence>
<gene>
    <name evidence="7" type="ORF">DSM106972_091740</name>
</gene>
<dbReference type="PANTHER" id="PTHR45398">
    <property type="match status" value="1"/>
</dbReference>
<keyword evidence="8" id="KW-1185">Reference proteome</keyword>
<dbReference type="Proteomes" id="UP000271624">
    <property type="component" value="Unassembled WGS sequence"/>
</dbReference>
<dbReference type="Gene3D" id="3.30.559.10">
    <property type="entry name" value="Chloramphenicol acetyltransferase-like domain"/>
    <property type="match status" value="4"/>
</dbReference>